<feature type="transmembrane region" description="Helical" evidence="6">
    <location>
        <begin position="185"/>
        <end position="207"/>
    </location>
</feature>
<name>A0AAN1XYA4_UNVUL</name>
<dbReference type="PANTHER" id="PTHR43243">
    <property type="entry name" value="INNER MEMBRANE TRANSPORTER YGJI-RELATED"/>
    <property type="match status" value="1"/>
</dbReference>
<dbReference type="GO" id="GO:0016020">
    <property type="term" value="C:membrane"/>
    <property type="evidence" value="ECO:0007669"/>
    <property type="project" value="UniProtKB-SubCell"/>
</dbReference>
<comment type="subcellular location">
    <subcellularLocation>
        <location evidence="1">Membrane</location>
        <topology evidence="1">Multi-pass membrane protein</topology>
    </subcellularLocation>
</comment>
<keyword evidence="2" id="KW-0813">Transport</keyword>
<keyword evidence="3 6" id="KW-0812">Transmembrane</keyword>
<feature type="transmembrane region" description="Helical" evidence="6">
    <location>
        <begin position="258"/>
        <end position="282"/>
    </location>
</feature>
<evidence type="ECO:0000256" key="1">
    <source>
        <dbReference type="ARBA" id="ARBA00004141"/>
    </source>
</evidence>
<accession>A0AAN1XYA4</accession>
<dbReference type="AlphaFoldDB" id="A0AAN1XYA4"/>
<dbReference type="PANTHER" id="PTHR43243:SF4">
    <property type="entry name" value="CATIONIC AMINO ACID TRANSPORTER 4"/>
    <property type="match status" value="1"/>
</dbReference>
<keyword evidence="4 6" id="KW-1133">Transmembrane helix</keyword>
<feature type="transmembrane region" description="Helical" evidence="6">
    <location>
        <begin position="21"/>
        <end position="44"/>
    </location>
</feature>
<evidence type="ECO:0000313" key="7">
    <source>
        <dbReference type="EMBL" id="BDE07608.1"/>
    </source>
</evidence>
<evidence type="ECO:0000256" key="3">
    <source>
        <dbReference type="ARBA" id="ARBA00022692"/>
    </source>
</evidence>
<evidence type="ECO:0000313" key="8">
    <source>
        <dbReference type="Proteomes" id="UP001317532"/>
    </source>
</evidence>
<feature type="transmembrane region" description="Helical" evidence="6">
    <location>
        <begin position="414"/>
        <end position="432"/>
    </location>
</feature>
<organism evidence="7 8">
    <name type="scientific">Vulcanimicrobium alpinum</name>
    <dbReference type="NCBI Taxonomy" id="3016050"/>
    <lineage>
        <taxon>Bacteria</taxon>
        <taxon>Bacillati</taxon>
        <taxon>Vulcanimicrobiota</taxon>
        <taxon>Vulcanimicrobiia</taxon>
        <taxon>Vulcanimicrobiales</taxon>
        <taxon>Vulcanimicrobiaceae</taxon>
        <taxon>Vulcanimicrobium</taxon>
    </lineage>
</organism>
<keyword evidence="5 6" id="KW-0472">Membrane</keyword>
<feature type="transmembrane region" description="Helical" evidence="6">
    <location>
        <begin position="438"/>
        <end position="457"/>
    </location>
</feature>
<dbReference type="Proteomes" id="UP001317532">
    <property type="component" value="Chromosome"/>
</dbReference>
<dbReference type="Gene3D" id="1.20.1740.10">
    <property type="entry name" value="Amino acid/polyamine transporter I"/>
    <property type="match status" value="1"/>
</dbReference>
<reference evidence="7 8" key="1">
    <citation type="journal article" date="2022" name="ISME Commun">
        <title>Vulcanimicrobium alpinus gen. nov. sp. nov., the first cultivated representative of the candidate phylum 'Eremiobacterota', is a metabolically versatile aerobic anoxygenic phototroph.</title>
        <authorList>
            <person name="Yabe S."/>
            <person name="Muto K."/>
            <person name="Abe K."/>
            <person name="Yokota A."/>
            <person name="Staudigel H."/>
            <person name="Tebo B.M."/>
        </authorList>
    </citation>
    <scope>NUCLEOTIDE SEQUENCE [LARGE SCALE GENOMIC DNA]</scope>
    <source>
        <strain evidence="7 8">WC8-2</strain>
    </source>
</reference>
<protein>
    <submittedName>
        <fullName evidence="7">Amino acid permease</fullName>
    </submittedName>
</protein>
<keyword evidence="8" id="KW-1185">Reference proteome</keyword>
<feature type="transmembrane region" description="Helical" evidence="6">
    <location>
        <begin position="380"/>
        <end position="402"/>
    </location>
</feature>
<dbReference type="InterPro" id="IPR002293">
    <property type="entry name" value="AA/rel_permease1"/>
</dbReference>
<feature type="transmembrane region" description="Helical" evidence="6">
    <location>
        <begin position="50"/>
        <end position="74"/>
    </location>
</feature>
<dbReference type="KEGG" id="vab:WPS_28840"/>
<dbReference type="Pfam" id="PF13520">
    <property type="entry name" value="AA_permease_2"/>
    <property type="match status" value="1"/>
</dbReference>
<dbReference type="RefSeq" id="WP_317995187.1">
    <property type="nucleotide sequence ID" value="NZ_AP025523.1"/>
</dbReference>
<dbReference type="EMBL" id="AP025523">
    <property type="protein sequence ID" value="BDE07608.1"/>
    <property type="molecule type" value="Genomic_DNA"/>
</dbReference>
<evidence type="ECO:0000256" key="4">
    <source>
        <dbReference type="ARBA" id="ARBA00022989"/>
    </source>
</evidence>
<evidence type="ECO:0000256" key="2">
    <source>
        <dbReference type="ARBA" id="ARBA00022448"/>
    </source>
</evidence>
<feature type="transmembrane region" description="Helical" evidence="6">
    <location>
        <begin position="302"/>
        <end position="332"/>
    </location>
</feature>
<evidence type="ECO:0000256" key="6">
    <source>
        <dbReference type="SAM" id="Phobius"/>
    </source>
</evidence>
<evidence type="ECO:0000256" key="5">
    <source>
        <dbReference type="ARBA" id="ARBA00023136"/>
    </source>
</evidence>
<dbReference type="GO" id="GO:0015171">
    <property type="term" value="F:amino acid transmembrane transporter activity"/>
    <property type="evidence" value="ECO:0007669"/>
    <property type="project" value="TreeGrafter"/>
</dbReference>
<feature type="transmembrane region" description="Helical" evidence="6">
    <location>
        <begin position="219"/>
        <end position="237"/>
    </location>
</feature>
<dbReference type="PIRSF" id="PIRSF006060">
    <property type="entry name" value="AA_transporter"/>
    <property type="match status" value="1"/>
</dbReference>
<feature type="transmembrane region" description="Helical" evidence="6">
    <location>
        <begin position="86"/>
        <end position="107"/>
    </location>
</feature>
<gene>
    <name evidence="7" type="ORF">WPS_28840</name>
</gene>
<sequence length="477" mass="49157">MFATQPHDRERLPVEGASLRRVLGVGGLIAVGLGTMLGGIFTTVGSGANAAGPGVVASFGLSGLTCLFVALCYAELASMVPIAGSAYTYGYAALGEIVAWVIGWDLLLEYGISVAPLSATLSGALQQLLANVGLALPAWAQQGNVIVNAHGIDLAHSQVDVIAALAVVLLSAVLAIGIRESAATNLVLVVVQIVAIAAFVLALGGTVHAGAFHPFAPRGGHGIVAGAALVFFAYIGFDTVTVASEEAHDPTRDVPRAIVGSLIVGAVLFTAAAAVTVGVIAWDKVSANSGMLDAVKAAGNNPWLFGAVLIGTVTGAAASMLTSLLGQIRILYVMSRDRMIPPVFGRVNHRTRTPVVVTLITGAVISLFAAGLPLGLLLEFVNIGTLSAFVIVCAGVMALRFTKPDAARPFRVPFGPVAVPAIGIALCLWLTIEGLQPLTWLRFLVWFVVGIGIYAAYGFRHSLLREEAVAARRTSAS</sequence>
<feature type="transmembrane region" description="Helical" evidence="6">
    <location>
        <begin position="161"/>
        <end position="178"/>
    </location>
</feature>
<feature type="transmembrane region" description="Helical" evidence="6">
    <location>
        <begin position="353"/>
        <end position="374"/>
    </location>
</feature>
<proteinExistence type="predicted"/>